<dbReference type="PROSITE" id="PS00086">
    <property type="entry name" value="CYTOCHROME_P450"/>
    <property type="match status" value="1"/>
</dbReference>
<evidence type="ECO:0000256" key="2">
    <source>
        <dbReference type="ARBA" id="ARBA00005179"/>
    </source>
</evidence>
<keyword evidence="4 9" id="KW-0349">Heme</keyword>
<gene>
    <name evidence="11" type="ORF">BXZ70DRAFT_747391</name>
</gene>
<dbReference type="InterPro" id="IPR017972">
    <property type="entry name" value="Cyt_P450_CS"/>
</dbReference>
<dbReference type="PRINTS" id="PR00385">
    <property type="entry name" value="P450"/>
</dbReference>
<dbReference type="GO" id="GO:0005506">
    <property type="term" value="F:iron ion binding"/>
    <property type="evidence" value="ECO:0007669"/>
    <property type="project" value="InterPro"/>
</dbReference>
<evidence type="ECO:0000256" key="5">
    <source>
        <dbReference type="ARBA" id="ARBA00022723"/>
    </source>
</evidence>
<keyword evidence="8 10" id="KW-0503">Monooxygenase</keyword>
<proteinExistence type="inferred from homology"/>
<dbReference type="GO" id="GO:0004497">
    <property type="term" value="F:monooxygenase activity"/>
    <property type="evidence" value="ECO:0007669"/>
    <property type="project" value="UniProtKB-KW"/>
</dbReference>
<dbReference type="EMBL" id="JAEVFJ010000074">
    <property type="protein sequence ID" value="KAH8073380.1"/>
    <property type="molecule type" value="Genomic_DNA"/>
</dbReference>
<comment type="pathway">
    <text evidence="2">Secondary metabolite biosynthesis.</text>
</comment>
<evidence type="ECO:0000256" key="8">
    <source>
        <dbReference type="ARBA" id="ARBA00023033"/>
    </source>
</evidence>
<keyword evidence="12" id="KW-1185">Reference proteome</keyword>
<evidence type="ECO:0000313" key="11">
    <source>
        <dbReference type="EMBL" id="KAH8073380.1"/>
    </source>
</evidence>
<keyword evidence="5 9" id="KW-0479">Metal-binding</keyword>
<evidence type="ECO:0000256" key="9">
    <source>
        <dbReference type="PIRSR" id="PIRSR602401-1"/>
    </source>
</evidence>
<dbReference type="Proteomes" id="UP000813824">
    <property type="component" value="Unassembled WGS sequence"/>
</dbReference>
<dbReference type="SUPFAM" id="SSF48264">
    <property type="entry name" value="Cytochrome P450"/>
    <property type="match status" value="1"/>
</dbReference>
<evidence type="ECO:0000313" key="12">
    <source>
        <dbReference type="Proteomes" id="UP000813824"/>
    </source>
</evidence>
<name>A0A8K0UCR5_9AGAR</name>
<dbReference type="InterPro" id="IPR036396">
    <property type="entry name" value="Cyt_P450_sf"/>
</dbReference>
<evidence type="ECO:0000256" key="6">
    <source>
        <dbReference type="ARBA" id="ARBA00023002"/>
    </source>
</evidence>
<comment type="cofactor">
    <cofactor evidence="1 9">
        <name>heme</name>
        <dbReference type="ChEBI" id="CHEBI:30413"/>
    </cofactor>
</comment>
<dbReference type="GO" id="GO:0016705">
    <property type="term" value="F:oxidoreductase activity, acting on paired donors, with incorporation or reduction of molecular oxygen"/>
    <property type="evidence" value="ECO:0007669"/>
    <property type="project" value="InterPro"/>
</dbReference>
<reference evidence="11" key="1">
    <citation type="journal article" date="2021" name="New Phytol.">
        <title>Evolutionary innovations through gain and loss of genes in the ectomycorrhizal Boletales.</title>
        <authorList>
            <person name="Wu G."/>
            <person name="Miyauchi S."/>
            <person name="Morin E."/>
            <person name="Kuo A."/>
            <person name="Drula E."/>
            <person name="Varga T."/>
            <person name="Kohler A."/>
            <person name="Feng B."/>
            <person name="Cao Y."/>
            <person name="Lipzen A."/>
            <person name="Daum C."/>
            <person name="Hundley H."/>
            <person name="Pangilinan J."/>
            <person name="Johnson J."/>
            <person name="Barry K."/>
            <person name="LaButti K."/>
            <person name="Ng V."/>
            <person name="Ahrendt S."/>
            <person name="Min B."/>
            <person name="Choi I.G."/>
            <person name="Park H."/>
            <person name="Plett J.M."/>
            <person name="Magnuson J."/>
            <person name="Spatafora J.W."/>
            <person name="Nagy L.G."/>
            <person name="Henrissat B."/>
            <person name="Grigoriev I.V."/>
            <person name="Yang Z.L."/>
            <person name="Xu J."/>
            <person name="Martin F.M."/>
        </authorList>
    </citation>
    <scope>NUCLEOTIDE SEQUENCE</scope>
    <source>
        <strain evidence="11">KKN 215</strain>
    </source>
</reference>
<comment type="similarity">
    <text evidence="3 10">Belongs to the cytochrome P450 family.</text>
</comment>
<dbReference type="CDD" id="cd11065">
    <property type="entry name" value="CYP64-like"/>
    <property type="match status" value="1"/>
</dbReference>
<dbReference type="InterPro" id="IPR050364">
    <property type="entry name" value="Cytochrome_P450_fung"/>
</dbReference>
<evidence type="ECO:0000256" key="4">
    <source>
        <dbReference type="ARBA" id="ARBA00022617"/>
    </source>
</evidence>
<evidence type="ECO:0000256" key="10">
    <source>
        <dbReference type="RuleBase" id="RU000461"/>
    </source>
</evidence>
<feature type="binding site" description="axial binding residue" evidence="9">
    <location>
        <position position="438"/>
    </location>
    <ligand>
        <name>heme</name>
        <dbReference type="ChEBI" id="CHEBI:30413"/>
    </ligand>
    <ligandPart>
        <name>Fe</name>
        <dbReference type="ChEBI" id="CHEBI:18248"/>
    </ligandPart>
</feature>
<dbReference type="OrthoDB" id="2789670at2759"/>
<organism evidence="11 12">
    <name type="scientific">Cristinia sonorae</name>
    <dbReference type="NCBI Taxonomy" id="1940300"/>
    <lineage>
        <taxon>Eukaryota</taxon>
        <taxon>Fungi</taxon>
        <taxon>Dikarya</taxon>
        <taxon>Basidiomycota</taxon>
        <taxon>Agaricomycotina</taxon>
        <taxon>Agaricomycetes</taxon>
        <taxon>Agaricomycetidae</taxon>
        <taxon>Agaricales</taxon>
        <taxon>Pleurotineae</taxon>
        <taxon>Stephanosporaceae</taxon>
        <taxon>Cristinia</taxon>
    </lineage>
</organism>
<dbReference type="PRINTS" id="PR00463">
    <property type="entry name" value="EP450I"/>
</dbReference>
<dbReference type="InterPro" id="IPR001128">
    <property type="entry name" value="Cyt_P450"/>
</dbReference>
<protein>
    <submittedName>
        <fullName evidence="11">Cytochrome P450</fullName>
    </submittedName>
</protein>
<keyword evidence="6 10" id="KW-0560">Oxidoreductase</keyword>
<sequence length="512" mass="58514">MTFADLTQNEVLMAALVGGCAMVTYRVYAVTRKAPLPPGPKGWPIIGNLLDVPKTFQWLKHAEWHKQYGPIVSLNLLGHTIIYLHNADYVNEISQRRHAAYSHSPKWAMLCEMVGWDRITVFMSPDAVWKEHRKNFSKLFGSKAAVAKFYGVEMFEVRRFMRNILREKDKLQDHIRYWTGSLSLKIAYGYETKAGHDEFVELVDETMLQFSVLNEHHRYLVNFLPWMKYLPAWFPGGGFKRTAEIYRNSLTEMIDTPFKMVQEQLKSGAAKQSFTSDILCAEDYTEEREFSLKTSAASIYAGGADTTAGQLHGILLLMLLNEEVQKKAQQEIDAVIGAERLPDYGDRVNLPYVEACITEAMRLHTLVPFGGVRVVLEDDNCNGYLLPKGAIIMPNIWEILHDPKTYPNPHEYIPERWLVENPPIHPREFAFGFGRRSCPGMHLADHSLWLATTMFLALFDIKPTEGSPTFFDYSDKGVLSGLPICHPKPYKCDIRTRNPKTEALILSFDNEL</sequence>
<evidence type="ECO:0000256" key="7">
    <source>
        <dbReference type="ARBA" id="ARBA00023004"/>
    </source>
</evidence>
<dbReference type="Gene3D" id="1.10.630.10">
    <property type="entry name" value="Cytochrome P450"/>
    <property type="match status" value="1"/>
</dbReference>
<dbReference type="Pfam" id="PF00067">
    <property type="entry name" value="p450"/>
    <property type="match status" value="1"/>
</dbReference>
<dbReference type="PANTHER" id="PTHR46300:SF7">
    <property type="entry name" value="P450, PUTATIVE (EUROFUNG)-RELATED"/>
    <property type="match status" value="1"/>
</dbReference>
<dbReference type="AlphaFoldDB" id="A0A8K0UCR5"/>
<dbReference type="GO" id="GO:0020037">
    <property type="term" value="F:heme binding"/>
    <property type="evidence" value="ECO:0007669"/>
    <property type="project" value="InterPro"/>
</dbReference>
<evidence type="ECO:0000256" key="3">
    <source>
        <dbReference type="ARBA" id="ARBA00010617"/>
    </source>
</evidence>
<comment type="caution">
    <text evidence="11">The sequence shown here is derived from an EMBL/GenBank/DDBJ whole genome shotgun (WGS) entry which is preliminary data.</text>
</comment>
<accession>A0A8K0UCR5</accession>
<keyword evidence="7 9" id="KW-0408">Iron</keyword>
<dbReference type="PANTHER" id="PTHR46300">
    <property type="entry name" value="P450, PUTATIVE (EUROFUNG)-RELATED-RELATED"/>
    <property type="match status" value="1"/>
</dbReference>
<evidence type="ECO:0000256" key="1">
    <source>
        <dbReference type="ARBA" id="ARBA00001971"/>
    </source>
</evidence>
<dbReference type="InterPro" id="IPR002401">
    <property type="entry name" value="Cyt_P450_E_grp-I"/>
</dbReference>